<gene>
    <name evidence="17" type="primary">CBR1</name>
    <name evidence="17" type="ORF">F1559_002009</name>
</gene>
<keyword evidence="6" id="KW-1000">Mitochondrion outer membrane</keyword>
<dbReference type="SUPFAM" id="SSF52343">
    <property type="entry name" value="Ferredoxin reductase-like, C-terminal NADP-linked domain"/>
    <property type="match status" value="1"/>
</dbReference>
<keyword evidence="5 15" id="KW-0812">Transmembrane</keyword>
<dbReference type="EC" id="1.6.2.2" evidence="14"/>
<evidence type="ECO:0000256" key="9">
    <source>
        <dbReference type="ARBA" id="ARBA00023002"/>
    </source>
</evidence>
<sequence length="289" mass="32148">MDANSNWILESGTTWLSLALVGVTLLASTWLWRRYANGVEAVAPALKTDSFTTFRLVSKTAVSYNTRIFRFALTSPNQQLGLPPGRHIVIRARVPDAEEPILRPYTPISKPDTCGYFELLVKIYPAPNGRMGRYLDSLVPGRDAAEVRGPSGSFTYRPNMVAELGMIAGGTGITPMWQLIQVILGDASDRTRIKLIFANVKAEDILLRSEIDAIAAQYPDRFARFYVLNEPPADWKMGTGFVTTEHIRDFIGLPAENKLVLLCGPPPMNKAMREHLEGLGYDKSAIFRF</sequence>
<evidence type="ECO:0000256" key="10">
    <source>
        <dbReference type="ARBA" id="ARBA00023027"/>
    </source>
</evidence>
<keyword evidence="11" id="KW-0496">Mitochondrion</keyword>
<dbReference type="InterPro" id="IPR008333">
    <property type="entry name" value="Cbr1-like_FAD-bd_dom"/>
</dbReference>
<reference evidence="17 18" key="1">
    <citation type="journal article" date="2020" name="J. Phycol.">
        <title>Comparative genome analysis reveals Cyanidiococcus gen. nov., a new extremophilic red algal genus sister to Cyanidioschyzon (Cyanidioschyzonaceae, Rhodophyta).</title>
        <authorList>
            <person name="Liu S.-L."/>
            <person name="Chiang Y.-R."/>
            <person name="Yoon H.S."/>
            <person name="Fu H.-Y."/>
        </authorList>
    </citation>
    <scope>NUCLEOTIDE SEQUENCE [LARGE SCALE GENOMIC DNA]</scope>
    <source>
        <strain evidence="17 18">THAL066</strain>
    </source>
</reference>
<feature type="binding site" evidence="13">
    <location>
        <position position="105"/>
    </location>
    <ligand>
        <name>FAD</name>
        <dbReference type="ChEBI" id="CHEBI:57692"/>
    </ligand>
</feature>
<evidence type="ECO:0000256" key="7">
    <source>
        <dbReference type="ARBA" id="ARBA00022827"/>
    </source>
</evidence>
<dbReference type="CDD" id="cd06183">
    <property type="entry name" value="cyt_b5_reduct_like"/>
    <property type="match status" value="1"/>
</dbReference>
<dbReference type="PROSITE" id="PS51384">
    <property type="entry name" value="FAD_FR"/>
    <property type="match status" value="1"/>
</dbReference>
<proteinExistence type="inferred from homology"/>
<comment type="catalytic activity">
    <reaction evidence="14">
        <text>2 Fe(III)-[cytochrome b5] + NADH = 2 Fe(II)-[cytochrome b5] + NAD(+) + H(+)</text>
        <dbReference type="Rhea" id="RHEA:46680"/>
        <dbReference type="Rhea" id="RHEA-COMP:10438"/>
        <dbReference type="Rhea" id="RHEA-COMP:10439"/>
        <dbReference type="ChEBI" id="CHEBI:15378"/>
        <dbReference type="ChEBI" id="CHEBI:29033"/>
        <dbReference type="ChEBI" id="CHEBI:29034"/>
        <dbReference type="ChEBI" id="CHEBI:57540"/>
        <dbReference type="ChEBI" id="CHEBI:57945"/>
        <dbReference type="EC" id="1.6.2.2"/>
    </reaction>
</comment>
<feature type="binding site" evidence="13">
    <location>
        <position position="104"/>
    </location>
    <ligand>
        <name>FAD</name>
        <dbReference type="ChEBI" id="CHEBI:57692"/>
    </ligand>
</feature>
<protein>
    <recommendedName>
        <fullName evidence="14">NADH-cytochrome b5 reductase</fullName>
        <ecNumber evidence="14">1.6.2.2</ecNumber>
    </recommendedName>
</protein>
<evidence type="ECO:0000256" key="3">
    <source>
        <dbReference type="ARBA" id="ARBA00006105"/>
    </source>
</evidence>
<evidence type="ECO:0000313" key="17">
    <source>
        <dbReference type="EMBL" id="KAF6003252.1"/>
    </source>
</evidence>
<comment type="caution">
    <text evidence="17">The sequence shown here is derived from an EMBL/GenBank/DDBJ whole genome shotgun (WGS) entry which is preliminary data.</text>
</comment>
<feature type="binding site" evidence="13">
    <location>
        <position position="131"/>
    </location>
    <ligand>
        <name>FAD</name>
        <dbReference type="ChEBI" id="CHEBI:57692"/>
    </ligand>
</feature>
<comment type="cofactor">
    <cofactor evidence="1 13 14">
        <name>FAD</name>
        <dbReference type="ChEBI" id="CHEBI:57692"/>
    </cofactor>
</comment>
<dbReference type="Gene3D" id="2.40.30.10">
    <property type="entry name" value="Translation factors"/>
    <property type="match status" value="1"/>
</dbReference>
<evidence type="ECO:0000256" key="4">
    <source>
        <dbReference type="ARBA" id="ARBA00022630"/>
    </source>
</evidence>
<evidence type="ECO:0000259" key="16">
    <source>
        <dbReference type="PROSITE" id="PS51384"/>
    </source>
</evidence>
<dbReference type="OrthoDB" id="432685at2759"/>
<evidence type="ECO:0000256" key="1">
    <source>
        <dbReference type="ARBA" id="ARBA00001974"/>
    </source>
</evidence>
<evidence type="ECO:0000256" key="15">
    <source>
        <dbReference type="SAM" id="Phobius"/>
    </source>
</evidence>
<comment type="subcellular location">
    <subcellularLocation>
        <location evidence="2">Mitochondrion outer membrane</location>
    </subcellularLocation>
</comment>
<accession>A0A7J7IJH9</accession>
<dbReference type="SUPFAM" id="SSF63380">
    <property type="entry name" value="Riboflavin synthase domain-like"/>
    <property type="match status" value="1"/>
</dbReference>
<evidence type="ECO:0000256" key="14">
    <source>
        <dbReference type="RuleBase" id="RU361226"/>
    </source>
</evidence>
<keyword evidence="12 15" id="KW-0472">Membrane</keyword>
<feature type="binding site" evidence="13">
    <location>
        <position position="122"/>
    </location>
    <ligand>
        <name>FAD</name>
        <dbReference type="ChEBI" id="CHEBI:57692"/>
    </ligand>
</feature>
<keyword evidence="7 13" id="KW-0274">FAD</keyword>
<keyword evidence="10 14" id="KW-0520">NAD</keyword>
<evidence type="ECO:0000256" key="6">
    <source>
        <dbReference type="ARBA" id="ARBA00022787"/>
    </source>
</evidence>
<keyword evidence="8 15" id="KW-1133">Transmembrane helix</keyword>
<dbReference type="EMBL" id="VWRR01000007">
    <property type="protein sequence ID" value="KAF6003252.1"/>
    <property type="molecule type" value="Genomic_DNA"/>
</dbReference>
<feature type="binding site" evidence="13">
    <location>
        <position position="174"/>
    </location>
    <ligand>
        <name>FAD</name>
        <dbReference type="ChEBI" id="CHEBI:57692"/>
    </ligand>
</feature>
<keyword evidence="9 14" id="KW-0560">Oxidoreductase</keyword>
<evidence type="ECO:0000256" key="13">
    <source>
        <dbReference type="PIRSR" id="PIRSR601834-1"/>
    </source>
</evidence>
<feature type="domain" description="FAD-binding FR-type" evidence="16">
    <location>
        <begin position="49"/>
        <end position="157"/>
    </location>
</feature>
<keyword evidence="18" id="KW-1185">Reference proteome</keyword>
<dbReference type="InterPro" id="IPR001709">
    <property type="entry name" value="Flavoprot_Pyr_Nucl_cyt_Rdtase"/>
</dbReference>
<evidence type="ECO:0000256" key="12">
    <source>
        <dbReference type="ARBA" id="ARBA00023136"/>
    </source>
</evidence>
<dbReference type="AlphaFoldDB" id="A0A7J7IJH9"/>
<name>A0A7J7IJH9_9RHOD</name>
<comment type="similarity">
    <text evidence="3 14">Belongs to the flavoprotein pyridine nucleotide cytochrome reductase family.</text>
</comment>
<evidence type="ECO:0000256" key="8">
    <source>
        <dbReference type="ARBA" id="ARBA00022989"/>
    </source>
</evidence>
<dbReference type="PRINTS" id="PR00371">
    <property type="entry name" value="FPNCR"/>
</dbReference>
<dbReference type="PANTHER" id="PTHR19370">
    <property type="entry name" value="NADH-CYTOCHROME B5 REDUCTASE"/>
    <property type="match status" value="1"/>
</dbReference>
<dbReference type="Gene3D" id="3.40.50.80">
    <property type="entry name" value="Nucleotide-binding domain of ferredoxin-NADP reductase (FNR) module"/>
    <property type="match status" value="1"/>
</dbReference>
<dbReference type="Pfam" id="PF00970">
    <property type="entry name" value="FAD_binding_6"/>
    <property type="match status" value="1"/>
</dbReference>
<evidence type="ECO:0000256" key="11">
    <source>
        <dbReference type="ARBA" id="ARBA00023128"/>
    </source>
</evidence>
<feature type="binding site" evidence="13">
    <location>
        <position position="120"/>
    </location>
    <ligand>
        <name>FAD</name>
        <dbReference type="ChEBI" id="CHEBI:57692"/>
    </ligand>
</feature>
<dbReference type="GO" id="GO:0005741">
    <property type="term" value="C:mitochondrial outer membrane"/>
    <property type="evidence" value="ECO:0007669"/>
    <property type="project" value="UniProtKB-SubCell"/>
</dbReference>
<evidence type="ECO:0000256" key="2">
    <source>
        <dbReference type="ARBA" id="ARBA00004294"/>
    </source>
</evidence>
<dbReference type="InterPro" id="IPR017938">
    <property type="entry name" value="Riboflavin_synthase-like_b-brl"/>
</dbReference>
<organism evidence="17 18">
    <name type="scientific">Cyanidiococcus yangmingshanensis</name>
    <dbReference type="NCBI Taxonomy" id="2690220"/>
    <lineage>
        <taxon>Eukaryota</taxon>
        <taxon>Rhodophyta</taxon>
        <taxon>Bangiophyceae</taxon>
        <taxon>Cyanidiales</taxon>
        <taxon>Cyanidiaceae</taxon>
        <taxon>Cyanidiococcus</taxon>
    </lineage>
</organism>
<dbReference type="Pfam" id="PF00175">
    <property type="entry name" value="NAD_binding_1"/>
    <property type="match status" value="1"/>
</dbReference>
<feature type="binding site" evidence="13">
    <location>
        <position position="103"/>
    </location>
    <ligand>
        <name>FAD</name>
        <dbReference type="ChEBI" id="CHEBI:57692"/>
    </ligand>
</feature>
<dbReference type="InterPro" id="IPR001834">
    <property type="entry name" value="CBR-like"/>
</dbReference>
<keyword evidence="4 13" id="KW-0285">Flavoprotein</keyword>
<feature type="transmembrane region" description="Helical" evidence="15">
    <location>
        <begin position="12"/>
        <end position="32"/>
    </location>
</feature>
<dbReference type="InterPro" id="IPR039261">
    <property type="entry name" value="FNR_nucleotide-bd"/>
</dbReference>
<dbReference type="InterPro" id="IPR017927">
    <property type="entry name" value="FAD-bd_FR_type"/>
</dbReference>
<dbReference type="InterPro" id="IPR001433">
    <property type="entry name" value="OxRdtase_FAD/NAD-bd"/>
</dbReference>
<dbReference type="FunFam" id="2.40.30.10:FF:000032">
    <property type="entry name" value="NADH-cytochrome b5 reductase"/>
    <property type="match status" value="1"/>
</dbReference>
<dbReference type="PRINTS" id="PR00406">
    <property type="entry name" value="CYTB5RDTASE"/>
</dbReference>
<dbReference type="GO" id="GO:0090524">
    <property type="term" value="F:cytochrome-b5 reductase activity, acting on NADH"/>
    <property type="evidence" value="ECO:0007669"/>
    <property type="project" value="UniProtKB-EC"/>
</dbReference>
<dbReference type="FunFam" id="3.40.50.80:FF:000019">
    <property type="entry name" value="NADH-cytochrome b5 reductase"/>
    <property type="match status" value="1"/>
</dbReference>
<evidence type="ECO:0000313" key="18">
    <source>
        <dbReference type="Proteomes" id="UP000530660"/>
    </source>
</evidence>
<evidence type="ECO:0000256" key="5">
    <source>
        <dbReference type="ARBA" id="ARBA00022692"/>
    </source>
</evidence>
<dbReference type="Proteomes" id="UP000530660">
    <property type="component" value="Unassembled WGS sequence"/>
</dbReference>